<dbReference type="InterPro" id="IPR052214">
    <property type="entry name" value="DAG_Lipase-Related"/>
</dbReference>
<keyword evidence="6" id="KW-0479">Metal-binding</keyword>
<dbReference type="OrthoDB" id="438440at2759"/>
<dbReference type="EC" id="3.1.1.116" evidence="14"/>
<dbReference type="GO" id="GO:0005886">
    <property type="term" value="C:plasma membrane"/>
    <property type="evidence" value="ECO:0007669"/>
    <property type="project" value="UniProtKB-SubCell"/>
</dbReference>
<evidence type="ECO:0000256" key="11">
    <source>
        <dbReference type="ARBA" id="ARBA00023098"/>
    </source>
</evidence>
<keyword evidence="10" id="KW-1133">Transmembrane helix</keyword>
<comment type="catalytic activity">
    <reaction evidence="13">
        <text>a 1,2-diacyl-sn-glycerol + H2O = a 2-acylglycerol + a fatty acid + H(+)</text>
        <dbReference type="Rhea" id="RHEA:33275"/>
        <dbReference type="ChEBI" id="CHEBI:15377"/>
        <dbReference type="ChEBI" id="CHEBI:15378"/>
        <dbReference type="ChEBI" id="CHEBI:17389"/>
        <dbReference type="ChEBI" id="CHEBI:17815"/>
        <dbReference type="ChEBI" id="CHEBI:28868"/>
        <dbReference type="EC" id="3.1.1.116"/>
    </reaction>
    <physiologicalReaction direction="left-to-right" evidence="13">
        <dbReference type="Rhea" id="RHEA:33276"/>
    </physiologicalReaction>
</comment>
<dbReference type="Pfam" id="PF01764">
    <property type="entry name" value="Lipase_3"/>
    <property type="match status" value="1"/>
</dbReference>
<keyword evidence="7" id="KW-0378">Hydrolase</keyword>
<evidence type="ECO:0000256" key="6">
    <source>
        <dbReference type="ARBA" id="ARBA00022723"/>
    </source>
</evidence>
<dbReference type="SUPFAM" id="SSF53474">
    <property type="entry name" value="alpha/beta-Hydrolases"/>
    <property type="match status" value="1"/>
</dbReference>
<proteinExistence type="predicted"/>
<dbReference type="Gene3D" id="3.40.50.1820">
    <property type="entry name" value="alpha/beta hydrolase"/>
    <property type="match status" value="1"/>
</dbReference>
<evidence type="ECO:0000256" key="12">
    <source>
        <dbReference type="ARBA" id="ARBA00023136"/>
    </source>
</evidence>
<keyword evidence="12" id="KW-0472">Membrane</keyword>
<gene>
    <name evidence="16" type="ORF">PACLA_8A009175</name>
</gene>
<evidence type="ECO:0000313" key="17">
    <source>
        <dbReference type="Proteomes" id="UP001152795"/>
    </source>
</evidence>
<comment type="subcellular location">
    <subcellularLocation>
        <location evidence="2">Cell membrane</location>
        <topology evidence="2">Multi-pass membrane protein</topology>
    </subcellularLocation>
</comment>
<dbReference type="GO" id="GO:0046872">
    <property type="term" value="F:metal ion binding"/>
    <property type="evidence" value="ECO:0007669"/>
    <property type="project" value="UniProtKB-KW"/>
</dbReference>
<dbReference type="InterPro" id="IPR002921">
    <property type="entry name" value="Fungal_lipase-type"/>
</dbReference>
<keyword evidence="9" id="KW-0442">Lipid degradation</keyword>
<feature type="domain" description="Fungal lipase-type" evidence="15">
    <location>
        <begin position="35"/>
        <end position="174"/>
    </location>
</feature>
<accession>A0A6S7K9A3</accession>
<evidence type="ECO:0000256" key="4">
    <source>
        <dbReference type="ARBA" id="ARBA00022553"/>
    </source>
</evidence>
<feature type="non-terminal residue" evidence="16">
    <location>
        <position position="194"/>
    </location>
</feature>
<evidence type="ECO:0000256" key="3">
    <source>
        <dbReference type="ARBA" id="ARBA00022475"/>
    </source>
</evidence>
<evidence type="ECO:0000256" key="9">
    <source>
        <dbReference type="ARBA" id="ARBA00022963"/>
    </source>
</evidence>
<keyword evidence="3" id="KW-1003">Cell membrane</keyword>
<comment type="cofactor">
    <cofactor evidence="1">
        <name>Ca(2+)</name>
        <dbReference type="ChEBI" id="CHEBI:29108"/>
    </cofactor>
</comment>
<evidence type="ECO:0000256" key="10">
    <source>
        <dbReference type="ARBA" id="ARBA00022989"/>
    </source>
</evidence>
<dbReference type="Proteomes" id="UP001152795">
    <property type="component" value="Unassembled WGS sequence"/>
</dbReference>
<sequence length="194" mass="21739">GFFENVDIVYTSFVDELYVSPFYVAVDHGKKSVILSIRGTLSLQNILTDLIVEPEKIPCSRSQMGDEWFAHKGMLRTAMSLKNILETKNILTEAFNKCPANERSNYQLIIVGHSLGAGAAAILAILLRETYPNLFCYAYSPPGATLSHDATKYAEDFILSVVIGKDMIARMSLNNLKDLRDRVMFLISKTRKPK</sequence>
<dbReference type="GO" id="GO:0046340">
    <property type="term" value="P:diacylglycerol catabolic process"/>
    <property type="evidence" value="ECO:0007669"/>
    <property type="project" value="TreeGrafter"/>
</dbReference>
<dbReference type="PANTHER" id="PTHR45792:SF8">
    <property type="entry name" value="DIACYLGLYCEROL LIPASE-ALPHA"/>
    <property type="match status" value="1"/>
</dbReference>
<keyword evidence="11" id="KW-0443">Lipid metabolism</keyword>
<dbReference type="GO" id="GO:0016298">
    <property type="term" value="F:lipase activity"/>
    <property type="evidence" value="ECO:0007669"/>
    <property type="project" value="TreeGrafter"/>
</dbReference>
<evidence type="ECO:0000256" key="2">
    <source>
        <dbReference type="ARBA" id="ARBA00004651"/>
    </source>
</evidence>
<dbReference type="EMBL" id="CACRXK020025345">
    <property type="protein sequence ID" value="CAB4039404.1"/>
    <property type="molecule type" value="Genomic_DNA"/>
</dbReference>
<comment type="caution">
    <text evidence="16">The sequence shown here is derived from an EMBL/GenBank/DDBJ whole genome shotgun (WGS) entry which is preliminary data.</text>
</comment>
<dbReference type="CDD" id="cd00519">
    <property type="entry name" value="Lipase_3"/>
    <property type="match status" value="1"/>
</dbReference>
<dbReference type="GO" id="GO:0019369">
    <property type="term" value="P:arachidonate metabolic process"/>
    <property type="evidence" value="ECO:0007669"/>
    <property type="project" value="TreeGrafter"/>
</dbReference>
<evidence type="ECO:0000256" key="13">
    <source>
        <dbReference type="ARBA" id="ARBA00024531"/>
    </source>
</evidence>
<name>A0A6S7K9A3_PARCT</name>
<evidence type="ECO:0000313" key="16">
    <source>
        <dbReference type="EMBL" id="CAB4039404.1"/>
    </source>
</evidence>
<reference evidence="16" key="1">
    <citation type="submission" date="2020-04" db="EMBL/GenBank/DDBJ databases">
        <authorList>
            <person name="Alioto T."/>
            <person name="Alioto T."/>
            <person name="Gomez Garrido J."/>
        </authorList>
    </citation>
    <scope>NUCLEOTIDE SEQUENCE</scope>
    <source>
        <strain evidence="16">A484AB</strain>
    </source>
</reference>
<dbReference type="PANTHER" id="PTHR45792">
    <property type="entry name" value="DIACYLGLYCEROL LIPASE HOMOLOG-RELATED"/>
    <property type="match status" value="1"/>
</dbReference>
<keyword evidence="17" id="KW-1185">Reference proteome</keyword>
<evidence type="ECO:0000256" key="1">
    <source>
        <dbReference type="ARBA" id="ARBA00001913"/>
    </source>
</evidence>
<organism evidence="16 17">
    <name type="scientific">Paramuricea clavata</name>
    <name type="common">Red gorgonian</name>
    <name type="synonym">Violescent sea-whip</name>
    <dbReference type="NCBI Taxonomy" id="317549"/>
    <lineage>
        <taxon>Eukaryota</taxon>
        <taxon>Metazoa</taxon>
        <taxon>Cnidaria</taxon>
        <taxon>Anthozoa</taxon>
        <taxon>Octocorallia</taxon>
        <taxon>Malacalcyonacea</taxon>
        <taxon>Plexauridae</taxon>
        <taxon>Paramuricea</taxon>
    </lineage>
</organism>
<keyword evidence="8" id="KW-0106">Calcium</keyword>
<protein>
    <recommendedName>
        <fullName evidence="14">sn-1-specific diacylglycerol lipase</fullName>
        <ecNumber evidence="14">3.1.1.116</ecNumber>
    </recommendedName>
</protein>
<feature type="non-terminal residue" evidence="16">
    <location>
        <position position="1"/>
    </location>
</feature>
<evidence type="ECO:0000256" key="14">
    <source>
        <dbReference type="ARBA" id="ARBA00026104"/>
    </source>
</evidence>
<evidence type="ECO:0000256" key="7">
    <source>
        <dbReference type="ARBA" id="ARBA00022801"/>
    </source>
</evidence>
<evidence type="ECO:0000256" key="5">
    <source>
        <dbReference type="ARBA" id="ARBA00022692"/>
    </source>
</evidence>
<evidence type="ECO:0000256" key="8">
    <source>
        <dbReference type="ARBA" id="ARBA00022837"/>
    </source>
</evidence>
<keyword evidence="4" id="KW-0597">Phosphoprotein</keyword>
<dbReference type="InterPro" id="IPR029058">
    <property type="entry name" value="AB_hydrolase_fold"/>
</dbReference>
<evidence type="ECO:0000259" key="15">
    <source>
        <dbReference type="Pfam" id="PF01764"/>
    </source>
</evidence>
<keyword evidence="5" id="KW-0812">Transmembrane</keyword>
<dbReference type="AlphaFoldDB" id="A0A6S7K9A3"/>